<keyword evidence="3" id="KW-1185">Reference proteome</keyword>
<reference evidence="3" key="1">
    <citation type="submission" date="2018-02" db="EMBL/GenBank/DDBJ databases">
        <authorList>
            <person name="Moore K."/>
            <person name="Momper L."/>
        </authorList>
    </citation>
    <scope>NUCLEOTIDE SEQUENCE [LARGE SCALE GENOMIC DNA]</scope>
    <source>
        <strain evidence="3">ULC18</strain>
    </source>
</reference>
<dbReference type="AlphaFoldDB" id="A0A2T1E227"/>
<organism evidence="2 3">
    <name type="scientific">Stenomitos frigidus ULC18</name>
    <dbReference type="NCBI Taxonomy" id="2107698"/>
    <lineage>
        <taxon>Bacteria</taxon>
        <taxon>Bacillati</taxon>
        <taxon>Cyanobacteriota</taxon>
        <taxon>Cyanophyceae</taxon>
        <taxon>Leptolyngbyales</taxon>
        <taxon>Leptolyngbyaceae</taxon>
        <taxon>Stenomitos</taxon>
    </lineage>
</organism>
<protein>
    <recommendedName>
        <fullName evidence="1">Putative restriction endonuclease domain-containing protein</fullName>
    </recommendedName>
</protein>
<evidence type="ECO:0000259" key="1">
    <source>
        <dbReference type="Pfam" id="PF05685"/>
    </source>
</evidence>
<sequence length="207" mass="23643">MNLNLIDKLKEHPDLISDATDQQYTIADVSWQAYEAFLADLGDDFPGFRVHYLEGTLEITMPGRKHEVSKDNISGLLRIYFEETRTRFYGLGSTTFRREAKRRGAEPDVSFCVETDKEFPDIAVEVVQTDGGINKLDIYQGLDVPEVWFWQRGGFVIYHLRSNGYEQSDHSEFLPNLDLALLATHVQSPEPLDAIIAFRSAIREALQ</sequence>
<dbReference type="EMBL" id="PVWK01000099">
    <property type="protein sequence ID" value="PSB26798.1"/>
    <property type="molecule type" value="Genomic_DNA"/>
</dbReference>
<feature type="domain" description="Putative restriction endonuclease" evidence="1">
    <location>
        <begin position="36"/>
        <end position="179"/>
    </location>
</feature>
<dbReference type="Gene3D" id="3.90.1570.10">
    <property type="entry name" value="tt1808, chain A"/>
    <property type="match status" value="1"/>
</dbReference>
<dbReference type="InterPro" id="IPR008538">
    <property type="entry name" value="Uma2"/>
</dbReference>
<dbReference type="SUPFAM" id="SSF52980">
    <property type="entry name" value="Restriction endonuclease-like"/>
    <property type="match status" value="1"/>
</dbReference>
<dbReference type="CDD" id="cd06260">
    <property type="entry name" value="DUF820-like"/>
    <property type="match status" value="1"/>
</dbReference>
<name>A0A2T1E227_9CYAN</name>
<evidence type="ECO:0000313" key="2">
    <source>
        <dbReference type="EMBL" id="PSB26798.1"/>
    </source>
</evidence>
<dbReference type="RefSeq" id="WP_106257712.1">
    <property type="nucleotide sequence ID" value="NZ_CAWNSW010000139.1"/>
</dbReference>
<proteinExistence type="predicted"/>
<accession>A0A2T1E227</accession>
<dbReference type="Pfam" id="PF05685">
    <property type="entry name" value="Uma2"/>
    <property type="match status" value="1"/>
</dbReference>
<gene>
    <name evidence="2" type="ORF">C7B82_18240</name>
</gene>
<dbReference type="PANTHER" id="PTHR47152">
    <property type="entry name" value="SLR2084 PROTEIN-RELATED"/>
    <property type="match status" value="1"/>
</dbReference>
<comment type="caution">
    <text evidence="2">The sequence shown here is derived from an EMBL/GenBank/DDBJ whole genome shotgun (WGS) entry which is preliminary data.</text>
</comment>
<dbReference type="Proteomes" id="UP000239576">
    <property type="component" value="Unassembled WGS sequence"/>
</dbReference>
<dbReference type="InterPro" id="IPR011335">
    <property type="entry name" value="Restrct_endonuc-II-like"/>
</dbReference>
<dbReference type="InterPro" id="IPR012296">
    <property type="entry name" value="Nuclease_put_TT1808"/>
</dbReference>
<dbReference type="PANTHER" id="PTHR47152:SF4">
    <property type="entry name" value="SLR0445 PROTEIN"/>
    <property type="match status" value="1"/>
</dbReference>
<dbReference type="OrthoDB" id="5768410at2"/>
<reference evidence="2 3" key="2">
    <citation type="submission" date="2018-03" db="EMBL/GenBank/DDBJ databases">
        <title>The ancient ancestry and fast evolution of plastids.</title>
        <authorList>
            <person name="Moore K.R."/>
            <person name="Magnabosco C."/>
            <person name="Momper L."/>
            <person name="Gold D.A."/>
            <person name="Bosak T."/>
            <person name="Fournier G.P."/>
        </authorList>
    </citation>
    <scope>NUCLEOTIDE SEQUENCE [LARGE SCALE GENOMIC DNA]</scope>
    <source>
        <strain evidence="2 3">ULC18</strain>
    </source>
</reference>
<evidence type="ECO:0000313" key="3">
    <source>
        <dbReference type="Proteomes" id="UP000239576"/>
    </source>
</evidence>